<name>A0ACB9NT32_9MYRT</name>
<keyword evidence="2" id="KW-1185">Reference proteome</keyword>
<evidence type="ECO:0000313" key="1">
    <source>
        <dbReference type="EMBL" id="KAI4339435.1"/>
    </source>
</evidence>
<dbReference type="EMBL" id="CM042886">
    <property type="protein sequence ID" value="KAI4339435.1"/>
    <property type="molecule type" value="Genomic_DNA"/>
</dbReference>
<dbReference type="Proteomes" id="UP001057402">
    <property type="component" value="Chromosome 7"/>
</dbReference>
<sequence>MTTHKGFSHRGECSGSIHGERSTMAAYYHSDNLFHLPSLLPQSYSRLFNGRSTAPSQLKNLEGGQQADHQFQIISDATAVSELGKTTMVQEIMDAKALAASKSHSEAERRRRERINNHLARLRTLLPSTTKTDKASLLAEVIQHLKELKREASLITETIPIPTEADELIMDECRDDSRGFVIRASLCCDDRPDLVPDLIKALRGLQLRVLKTEITTIGGRIRNVLFVTREGDRSSTDEYTDEWHWYLVSSIQEALKAVMKKDGGGTGNKSPTGNVKRQRTSAVSIIEHGAL</sequence>
<reference evidence="2" key="1">
    <citation type="journal article" date="2023" name="Front. Plant Sci.">
        <title>Chromosomal-level genome assembly of Melastoma candidum provides insights into trichome evolution.</title>
        <authorList>
            <person name="Zhong Y."/>
            <person name="Wu W."/>
            <person name="Sun C."/>
            <person name="Zou P."/>
            <person name="Liu Y."/>
            <person name="Dai S."/>
            <person name="Zhou R."/>
        </authorList>
    </citation>
    <scope>NUCLEOTIDE SEQUENCE [LARGE SCALE GENOMIC DNA]</scope>
</reference>
<organism evidence="1 2">
    <name type="scientific">Melastoma candidum</name>
    <dbReference type="NCBI Taxonomy" id="119954"/>
    <lineage>
        <taxon>Eukaryota</taxon>
        <taxon>Viridiplantae</taxon>
        <taxon>Streptophyta</taxon>
        <taxon>Embryophyta</taxon>
        <taxon>Tracheophyta</taxon>
        <taxon>Spermatophyta</taxon>
        <taxon>Magnoliopsida</taxon>
        <taxon>eudicotyledons</taxon>
        <taxon>Gunneridae</taxon>
        <taxon>Pentapetalae</taxon>
        <taxon>rosids</taxon>
        <taxon>malvids</taxon>
        <taxon>Myrtales</taxon>
        <taxon>Melastomataceae</taxon>
        <taxon>Melastomatoideae</taxon>
        <taxon>Melastomateae</taxon>
        <taxon>Melastoma</taxon>
    </lineage>
</organism>
<protein>
    <submittedName>
        <fullName evidence="1">Uncharacterized protein</fullName>
    </submittedName>
</protein>
<comment type="caution">
    <text evidence="1">The sequence shown here is derived from an EMBL/GenBank/DDBJ whole genome shotgun (WGS) entry which is preliminary data.</text>
</comment>
<accession>A0ACB9NT32</accession>
<proteinExistence type="predicted"/>
<gene>
    <name evidence="1" type="ORF">MLD38_024381</name>
</gene>
<evidence type="ECO:0000313" key="2">
    <source>
        <dbReference type="Proteomes" id="UP001057402"/>
    </source>
</evidence>